<protein>
    <submittedName>
        <fullName evidence="1">Uncharacterized protein</fullName>
    </submittedName>
</protein>
<evidence type="ECO:0000313" key="1">
    <source>
        <dbReference type="EMBL" id="JAD33096.1"/>
    </source>
</evidence>
<sequence>MTACAATWKRRRGERIARPRMRWQRGAAGRGGGSSAARSGGCCSAALRFD</sequence>
<dbReference type="AlphaFoldDB" id="A0A0A8Z2V8"/>
<proteinExistence type="predicted"/>
<accession>A0A0A8Z2V8</accession>
<organism evidence="1">
    <name type="scientific">Arundo donax</name>
    <name type="common">Giant reed</name>
    <name type="synonym">Donax arundinaceus</name>
    <dbReference type="NCBI Taxonomy" id="35708"/>
    <lineage>
        <taxon>Eukaryota</taxon>
        <taxon>Viridiplantae</taxon>
        <taxon>Streptophyta</taxon>
        <taxon>Embryophyta</taxon>
        <taxon>Tracheophyta</taxon>
        <taxon>Spermatophyta</taxon>
        <taxon>Magnoliopsida</taxon>
        <taxon>Liliopsida</taxon>
        <taxon>Poales</taxon>
        <taxon>Poaceae</taxon>
        <taxon>PACMAD clade</taxon>
        <taxon>Arundinoideae</taxon>
        <taxon>Arundineae</taxon>
        <taxon>Arundo</taxon>
    </lineage>
</organism>
<dbReference type="EMBL" id="GBRH01264799">
    <property type="protein sequence ID" value="JAD33096.1"/>
    <property type="molecule type" value="Transcribed_RNA"/>
</dbReference>
<name>A0A0A8Z2V8_ARUDO</name>
<reference evidence="1" key="1">
    <citation type="submission" date="2014-09" db="EMBL/GenBank/DDBJ databases">
        <authorList>
            <person name="Magalhaes I.L.F."/>
            <person name="Oliveira U."/>
            <person name="Santos F.R."/>
            <person name="Vidigal T.H.D.A."/>
            <person name="Brescovit A.D."/>
            <person name="Santos A.J."/>
        </authorList>
    </citation>
    <scope>NUCLEOTIDE SEQUENCE</scope>
    <source>
        <tissue evidence="1">Shoot tissue taken approximately 20 cm above the soil surface</tissue>
    </source>
</reference>
<reference evidence="1" key="2">
    <citation type="journal article" date="2015" name="Data Brief">
        <title>Shoot transcriptome of the giant reed, Arundo donax.</title>
        <authorList>
            <person name="Barrero R.A."/>
            <person name="Guerrero F.D."/>
            <person name="Moolhuijzen P."/>
            <person name="Goolsby J.A."/>
            <person name="Tidwell J."/>
            <person name="Bellgard S.E."/>
            <person name="Bellgard M.I."/>
        </authorList>
    </citation>
    <scope>NUCLEOTIDE SEQUENCE</scope>
    <source>
        <tissue evidence="1">Shoot tissue taken approximately 20 cm above the soil surface</tissue>
    </source>
</reference>